<comment type="caution">
    <text evidence="2">The sequence shown here is derived from an EMBL/GenBank/DDBJ whole genome shotgun (WGS) entry which is preliminary data.</text>
</comment>
<evidence type="ECO:0000313" key="3">
    <source>
        <dbReference type="Proteomes" id="UP000692954"/>
    </source>
</evidence>
<sequence length="323" mass="38928">MRKDCNILLLKIYTIIHNYTKIIRHQTNNFNIIHLDQTIQNQMTQIQNIKNQKINKKDNVLVLVMVVVEKIQQRLKNQLHHNQKNNNIFLILIKLMNQIRPQNNILLQILNLNVYIHSHFYLKYINKSNVVTQIKLIIQKLLNQIYMIQNLWIINLRNKFIDKIKSNKFQYPSNIILQPKINRQKQYREPICKKYLSKQSTKIEEGEQKKINVEQISQIEKEKTLKSKLHQRSFSNQNKTSNQVEQNKSNIRYVEQKKLQIKANKGVKDNYNKFFDLLKNKKQQKNNIKKNKNKIVTKLEDQEIENKVKYQIDQTFQIEQNSK</sequence>
<keyword evidence="1" id="KW-0175">Coiled coil</keyword>
<dbReference type="EMBL" id="CAJJDN010000005">
    <property type="protein sequence ID" value="CAD8050676.1"/>
    <property type="molecule type" value="Genomic_DNA"/>
</dbReference>
<protein>
    <submittedName>
        <fullName evidence="2">Uncharacterized protein</fullName>
    </submittedName>
</protein>
<evidence type="ECO:0000256" key="1">
    <source>
        <dbReference type="SAM" id="Coils"/>
    </source>
</evidence>
<dbReference type="AlphaFoldDB" id="A0A8S1KCK1"/>
<evidence type="ECO:0000313" key="2">
    <source>
        <dbReference type="EMBL" id="CAD8050676.1"/>
    </source>
</evidence>
<feature type="coiled-coil region" evidence="1">
    <location>
        <begin position="278"/>
        <end position="305"/>
    </location>
</feature>
<name>A0A8S1KCK1_9CILI</name>
<dbReference type="Proteomes" id="UP000692954">
    <property type="component" value="Unassembled WGS sequence"/>
</dbReference>
<gene>
    <name evidence="2" type="ORF">PSON_ATCC_30995.1.T0050137</name>
</gene>
<reference evidence="2" key="1">
    <citation type="submission" date="2021-01" db="EMBL/GenBank/DDBJ databases">
        <authorList>
            <consortium name="Genoscope - CEA"/>
            <person name="William W."/>
        </authorList>
    </citation>
    <scope>NUCLEOTIDE SEQUENCE</scope>
</reference>
<organism evidence="2 3">
    <name type="scientific">Paramecium sonneborni</name>
    <dbReference type="NCBI Taxonomy" id="65129"/>
    <lineage>
        <taxon>Eukaryota</taxon>
        <taxon>Sar</taxon>
        <taxon>Alveolata</taxon>
        <taxon>Ciliophora</taxon>
        <taxon>Intramacronucleata</taxon>
        <taxon>Oligohymenophorea</taxon>
        <taxon>Peniculida</taxon>
        <taxon>Parameciidae</taxon>
        <taxon>Paramecium</taxon>
    </lineage>
</organism>
<keyword evidence="3" id="KW-1185">Reference proteome</keyword>
<proteinExistence type="predicted"/>
<accession>A0A8S1KCK1</accession>